<proteinExistence type="predicted"/>
<comment type="caution">
    <text evidence="1">The sequence shown here is derived from an EMBL/GenBank/DDBJ whole genome shotgun (WGS) entry which is preliminary data.</text>
</comment>
<evidence type="ECO:0000313" key="1">
    <source>
        <dbReference type="EMBL" id="NGP18043.1"/>
    </source>
</evidence>
<reference evidence="1 2" key="1">
    <citation type="submission" date="2020-02" db="EMBL/GenBank/DDBJ databases">
        <authorList>
            <person name="Khan S.A."/>
            <person name="Jeon C.O."/>
            <person name="Chun B.H."/>
        </authorList>
    </citation>
    <scope>NUCLEOTIDE SEQUENCE [LARGE SCALE GENOMIC DNA]</scope>
    <source>
        <strain evidence="1 2">H239</strain>
    </source>
</reference>
<dbReference type="RefSeq" id="WP_164534281.1">
    <property type="nucleotide sequence ID" value="NZ_JAALFG010000002.1"/>
</dbReference>
<reference evidence="1 2" key="2">
    <citation type="submission" date="2020-03" db="EMBL/GenBank/DDBJ databases">
        <title>Devosia chinhatensis sp. nov., isolated from a hexachlorocyclohexane (HCH) dump site in India.</title>
        <authorList>
            <person name="Kumar M."/>
            <person name="Lal R."/>
        </authorList>
    </citation>
    <scope>NUCLEOTIDE SEQUENCE [LARGE SCALE GENOMIC DNA]</scope>
    <source>
        <strain evidence="1 2">H239</strain>
    </source>
</reference>
<protein>
    <submittedName>
        <fullName evidence="1">DUF4126 domain-containing protein</fullName>
    </submittedName>
</protein>
<name>A0A6M1SUI2_9HYPH</name>
<sequence length="159" mass="16245">MLRSFLIGLVAGQRGITPLATIGLATYRGEVNDDLPLQKLFHNPVVTAGAVAFAAAEMAGDKMKSAPDRTIPIGLGVRTITAAYAGAALAPRGQQVSGAVVAVAAAMVSSYIGLGMRKAAMRQVGQTPSGLVEDALVFGSALAITNPQLTGTQGLLEQR</sequence>
<gene>
    <name evidence="1" type="ORF">G5575_10580</name>
</gene>
<evidence type="ECO:0000313" key="2">
    <source>
        <dbReference type="Proteomes" id="UP000474802"/>
    </source>
</evidence>
<accession>A0A6M1SUI2</accession>
<organism evidence="1 2">
    <name type="scientific">Devosia aurantiaca</name>
    <dbReference type="NCBI Taxonomy" id="2714858"/>
    <lineage>
        <taxon>Bacteria</taxon>
        <taxon>Pseudomonadati</taxon>
        <taxon>Pseudomonadota</taxon>
        <taxon>Alphaproteobacteria</taxon>
        <taxon>Hyphomicrobiales</taxon>
        <taxon>Devosiaceae</taxon>
        <taxon>Devosia</taxon>
    </lineage>
</organism>
<dbReference type="EMBL" id="JAALFG010000002">
    <property type="protein sequence ID" value="NGP18043.1"/>
    <property type="molecule type" value="Genomic_DNA"/>
</dbReference>
<keyword evidence="2" id="KW-1185">Reference proteome</keyword>
<dbReference type="Proteomes" id="UP000474802">
    <property type="component" value="Unassembled WGS sequence"/>
</dbReference>
<dbReference type="AlphaFoldDB" id="A0A6M1SUI2"/>